<proteinExistence type="predicted"/>
<protein>
    <submittedName>
        <fullName evidence="2">Uncharacterized protein</fullName>
    </submittedName>
</protein>
<dbReference type="WBParaSite" id="PEQ_0000927001-mRNA-1">
    <property type="protein sequence ID" value="PEQ_0000927001-mRNA-1"/>
    <property type="gene ID" value="PEQ_0000927001"/>
</dbReference>
<evidence type="ECO:0000313" key="2">
    <source>
        <dbReference type="WBParaSite" id="PEQ_0000927001-mRNA-1"/>
    </source>
</evidence>
<evidence type="ECO:0000313" key="1">
    <source>
        <dbReference type="Proteomes" id="UP000887564"/>
    </source>
</evidence>
<reference evidence="2" key="1">
    <citation type="submission" date="2022-11" db="UniProtKB">
        <authorList>
            <consortium name="WormBaseParasite"/>
        </authorList>
    </citation>
    <scope>IDENTIFICATION</scope>
</reference>
<dbReference type="AlphaFoldDB" id="A0A914RRY9"/>
<name>A0A914RRY9_PAREQ</name>
<sequence>MTTDPRFRSIQTSLDKSHLNERVIKEVGCDELFRSVLPFDRYFVDFLTVKTQKIPQTDASYCLQEETAR</sequence>
<dbReference type="Proteomes" id="UP000887564">
    <property type="component" value="Unplaced"/>
</dbReference>
<accession>A0A914RRY9</accession>
<organism evidence="1 2">
    <name type="scientific">Parascaris equorum</name>
    <name type="common">Equine roundworm</name>
    <dbReference type="NCBI Taxonomy" id="6256"/>
    <lineage>
        <taxon>Eukaryota</taxon>
        <taxon>Metazoa</taxon>
        <taxon>Ecdysozoa</taxon>
        <taxon>Nematoda</taxon>
        <taxon>Chromadorea</taxon>
        <taxon>Rhabditida</taxon>
        <taxon>Spirurina</taxon>
        <taxon>Ascaridomorpha</taxon>
        <taxon>Ascaridoidea</taxon>
        <taxon>Ascarididae</taxon>
        <taxon>Parascaris</taxon>
    </lineage>
</organism>
<keyword evidence="1" id="KW-1185">Reference proteome</keyword>